<dbReference type="PANTHER" id="PTHR45620:SF36">
    <property type="match status" value="1"/>
</dbReference>
<feature type="region of interest" description="Disordered" evidence="7">
    <location>
        <begin position="592"/>
        <end position="668"/>
    </location>
</feature>
<sequence>MAGLLKLLLEEGETPHDSEIWKSYLCNVVDLAISCLQEHDPYTTPSTAGTCPRMWAFANCWKPSAFNSTTSIPCSVATSTNAIANPADLGHIALHCNATSKGWNNRTASHNCFDEIPHLQSNYQPTADPEVYNLSDISAFGNYSNNGLEDYQSEELNSPTPSSMDEETSFYILSTSVTIGHTLSLVSLIIALLLLGFLRRLHCTRIYIHMNLMAAFVLRGFIWILHVTAFQDPDSIDDRASFKMTALAQKIFLRYQVSDLPLLDNLQKDYCVTETKGDYNYVWCRVYYVMQNYSVTANYYWLLVEGLYLALLLKAVIFNQKKCFKGFCVLGWVLPWAFVIGSVLAKVLDEKENNGCWFEDKNSAYWWIIKVPILFSLLVNFGIFVMVICVLGSKLRESHRRRITNDKRDDFKWRLTKSTLALIPLLGIQYVVTAFVEFRQEKSTTDIFVRKTIELTFTSIQGLFVAIIYCFCNGEVQDECKKTWRRWKLRCEMRKRDHDFMRYQRRKRASTTTSLTNIYSYLWTRKNSAVSTTSTRTTNHHNSHIALAPTNSNSRFLYSDVMLTDVMEFSTDLPSDGGVHLNGIRLNGTSLRDSVASSSNENSRNEQMLKKPSDLNSLNAPRSTVSCSRPPSDGGEHKLSKSDENSNLPDISTNSTPGQRYNGDVETDRLIPVEGIRCSSV</sequence>
<dbReference type="InterPro" id="IPR017983">
    <property type="entry name" value="GPCR_2_secretin-like_CS"/>
</dbReference>
<comment type="subcellular location">
    <subcellularLocation>
        <location evidence="1">Cell membrane</location>
        <topology evidence="1">Multi-pass membrane protein</topology>
    </subcellularLocation>
</comment>
<reference evidence="11 12" key="1">
    <citation type="submission" date="2024-02" db="EMBL/GenBank/DDBJ databases">
        <authorList>
            <person name="Daric V."/>
            <person name="Darras S."/>
        </authorList>
    </citation>
    <scope>NUCLEOTIDE SEQUENCE [LARGE SCALE GENOMIC DNA]</scope>
</reference>
<feature type="compositionally biased region" description="Polar residues" evidence="7">
    <location>
        <begin position="592"/>
        <end position="602"/>
    </location>
</feature>
<feature type="domain" description="G-protein coupled receptors family 2 profile 1" evidence="9">
    <location>
        <begin position="34"/>
        <end position="116"/>
    </location>
</feature>
<evidence type="ECO:0000259" key="10">
    <source>
        <dbReference type="PROSITE" id="PS50261"/>
    </source>
</evidence>
<feature type="compositionally biased region" description="Polar residues" evidence="7">
    <location>
        <begin position="645"/>
        <end position="659"/>
    </location>
</feature>
<dbReference type="InterPro" id="IPR017981">
    <property type="entry name" value="GPCR_2-like_7TM"/>
</dbReference>
<feature type="transmembrane region" description="Helical" evidence="8">
    <location>
        <begin position="365"/>
        <end position="392"/>
    </location>
</feature>
<evidence type="ECO:0000259" key="9">
    <source>
        <dbReference type="PROSITE" id="PS50227"/>
    </source>
</evidence>
<gene>
    <name evidence="11" type="ORF">CVLEPA_LOCUS15296</name>
</gene>
<keyword evidence="12" id="KW-1185">Reference proteome</keyword>
<dbReference type="PROSITE" id="PS50261">
    <property type="entry name" value="G_PROTEIN_RECEP_F2_4"/>
    <property type="match status" value="1"/>
</dbReference>
<dbReference type="PANTHER" id="PTHR45620">
    <property type="entry name" value="PDF RECEPTOR-LIKE PROTEIN-RELATED"/>
    <property type="match status" value="1"/>
</dbReference>
<evidence type="ECO:0000256" key="4">
    <source>
        <dbReference type="ARBA" id="ARBA00022692"/>
    </source>
</evidence>
<protein>
    <submittedName>
        <fullName evidence="11">Uncharacterized protein</fullName>
    </submittedName>
</protein>
<organism evidence="11 12">
    <name type="scientific">Clavelina lepadiformis</name>
    <name type="common">Light-bulb sea squirt</name>
    <name type="synonym">Ascidia lepadiformis</name>
    <dbReference type="NCBI Taxonomy" id="159417"/>
    <lineage>
        <taxon>Eukaryota</taxon>
        <taxon>Metazoa</taxon>
        <taxon>Chordata</taxon>
        <taxon>Tunicata</taxon>
        <taxon>Ascidiacea</taxon>
        <taxon>Aplousobranchia</taxon>
        <taxon>Clavelinidae</taxon>
        <taxon>Clavelina</taxon>
    </lineage>
</organism>
<feature type="domain" description="G-protein coupled receptors family 2 profile 2" evidence="10">
    <location>
        <begin position="173"/>
        <end position="473"/>
    </location>
</feature>
<keyword evidence="5 8" id="KW-1133">Transmembrane helix</keyword>
<dbReference type="InterPro" id="IPR000832">
    <property type="entry name" value="GPCR_2_secretin-like"/>
</dbReference>
<dbReference type="SUPFAM" id="SSF81321">
    <property type="entry name" value="Family A G protein-coupled receptor-like"/>
    <property type="match status" value="1"/>
</dbReference>
<evidence type="ECO:0000256" key="2">
    <source>
        <dbReference type="ARBA" id="ARBA00005314"/>
    </source>
</evidence>
<proteinExistence type="inferred from homology"/>
<dbReference type="PROSITE" id="PS00650">
    <property type="entry name" value="G_PROTEIN_RECEP_F2_2"/>
    <property type="match status" value="1"/>
</dbReference>
<dbReference type="Gene3D" id="1.20.1070.10">
    <property type="entry name" value="Rhodopsin 7-helix transmembrane proteins"/>
    <property type="match status" value="1"/>
</dbReference>
<keyword evidence="3" id="KW-1003">Cell membrane</keyword>
<accession>A0ABP0FXI0</accession>
<evidence type="ECO:0000256" key="5">
    <source>
        <dbReference type="ARBA" id="ARBA00022989"/>
    </source>
</evidence>
<feature type="transmembrane region" description="Helical" evidence="8">
    <location>
        <begin position="413"/>
        <end position="432"/>
    </location>
</feature>
<evidence type="ECO:0000256" key="3">
    <source>
        <dbReference type="ARBA" id="ARBA00022475"/>
    </source>
</evidence>
<feature type="compositionally biased region" description="Basic and acidic residues" evidence="7">
    <location>
        <begin position="603"/>
        <end position="613"/>
    </location>
</feature>
<dbReference type="PROSITE" id="PS50227">
    <property type="entry name" value="G_PROTEIN_RECEP_F2_3"/>
    <property type="match status" value="1"/>
</dbReference>
<feature type="compositionally biased region" description="Polar residues" evidence="7">
    <location>
        <begin position="614"/>
        <end position="629"/>
    </location>
</feature>
<dbReference type="Proteomes" id="UP001642483">
    <property type="component" value="Unassembled WGS sequence"/>
</dbReference>
<feature type="compositionally biased region" description="Basic and acidic residues" evidence="7">
    <location>
        <begin position="634"/>
        <end position="644"/>
    </location>
</feature>
<feature type="transmembrane region" description="Helical" evidence="8">
    <location>
        <begin position="299"/>
        <end position="317"/>
    </location>
</feature>
<evidence type="ECO:0000256" key="1">
    <source>
        <dbReference type="ARBA" id="ARBA00004651"/>
    </source>
</evidence>
<name>A0ABP0FXI0_CLALP</name>
<evidence type="ECO:0000313" key="11">
    <source>
        <dbReference type="EMBL" id="CAK8684306.1"/>
    </source>
</evidence>
<feature type="transmembrane region" description="Helical" evidence="8">
    <location>
        <begin position="170"/>
        <end position="194"/>
    </location>
</feature>
<comment type="similarity">
    <text evidence="2">Belongs to the G-protein coupled receptor 2 family.</text>
</comment>
<dbReference type="Pfam" id="PF00002">
    <property type="entry name" value="7tm_2"/>
    <property type="match status" value="1"/>
</dbReference>
<evidence type="ECO:0000256" key="8">
    <source>
        <dbReference type="SAM" id="Phobius"/>
    </source>
</evidence>
<dbReference type="InterPro" id="IPR001879">
    <property type="entry name" value="GPCR_2_extracellular_dom"/>
</dbReference>
<evidence type="ECO:0000313" key="12">
    <source>
        <dbReference type="Proteomes" id="UP001642483"/>
    </source>
</evidence>
<feature type="transmembrane region" description="Helical" evidence="8">
    <location>
        <begin position="206"/>
        <end position="225"/>
    </location>
</feature>
<comment type="caution">
    <text evidence="11">The sequence shown here is derived from an EMBL/GenBank/DDBJ whole genome shotgun (WGS) entry which is preliminary data.</text>
</comment>
<keyword evidence="6 8" id="KW-0472">Membrane</keyword>
<evidence type="ECO:0000256" key="6">
    <source>
        <dbReference type="ARBA" id="ARBA00023136"/>
    </source>
</evidence>
<evidence type="ECO:0000256" key="7">
    <source>
        <dbReference type="SAM" id="MobiDB-lite"/>
    </source>
</evidence>
<dbReference type="InterPro" id="IPR050332">
    <property type="entry name" value="GPCR_2"/>
</dbReference>
<feature type="transmembrane region" description="Helical" evidence="8">
    <location>
        <begin position="324"/>
        <end position="345"/>
    </location>
</feature>
<dbReference type="EMBL" id="CAWYQH010000097">
    <property type="protein sequence ID" value="CAK8684306.1"/>
    <property type="molecule type" value="Genomic_DNA"/>
</dbReference>
<keyword evidence="4 8" id="KW-0812">Transmembrane</keyword>
<dbReference type="PRINTS" id="PR00249">
    <property type="entry name" value="GPCRSECRETIN"/>
</dbReference>